<organism evidence="2 3">
    <name type="scientific">Trichonephila clavipes</name>
    <name type="common">Golden silk orbweaver</name>
    <name type="synonym">Nephila clavipes</name>
    <dbReference type="NCBI Taxonomy" id="2585209"/>
    <lineage>
        <taxon>Eukaryota</taxon>
        <taxon>Metazoa</taxon>
        <taxon>Ecdysozoa</taxon>
        <taxon>Arthropoda</taxon>
        <taxon>Chelicerata</taxon>
        <taxon>Arachnida</taxon>
        <taxon>Araneae</taxon>
        <taxon>Araneomorphae</taxon>
        <taxon>Entelegynae</taxon>
        <taxon>Araneoidea</taxon>
        <taxon>Nephilidae</taxon>
        <taxon>Trichonephila</taxon>
    </lineage>
</organism>
<dbReference type="AlphaFoldDB" id="A0A8X6VMJ5"/>
<reference evidence="2" key="1">
    <citation type="submission" date="2020-08" db="EMBL/GenBank/DDBJ databases">
        <title>Multicomponent nature underlies the extraordinary mechanical properties of spider dragline silk.</title>
        <authorList>
            <person name="Kono N."/>
            <person name="Nakamura H."/>
            <person name="Mori M."/>
            <person name="Yoshida Y."/>
            <person name="Ohtoshi R."/>
            <person name="Malay A.D."/>
            <person name="Moran D.A.P."/>
            <person name="Tomita M."/>
            <person name="Numata K."/>
            <person name="Arakawa K."/>
        </authorList>
    </citation>
    <scope>NUCLEOTIDE SEQUENCE</scope>
</reference>
<name>A0A8X6VMJ5_TRICX</name>
<dbReference type="Pfam" id="PF20700">
    <property type="entry name" value="Mutator"/>
    <property type="match status" value="1"/>
</dbReference>
<dbReference type="InterPro" id="IPR049012">
    <property type="entry name" value="Mutator_transp_dom"/>
</dbReference>
<protein>
    <recommendedName>
        <fullName evidence="1">Mutator-like transposase domain-containing protein</fullName>
    </recommendedName>
</protein>
<feature type="domain" description="Mutator-like transposase" evidence="1">
    <location>
        <begin position="3"/>
        <end position="67"/>
    </location>
</feature>
<sequence>MHNENCKANHFGNSGCLEVSEAIEIFQRFESLHGLQYTKFSGDGDTRAYKAVNEMQPYGDIGIENWSILAISRNRWGLDYEL</sequence>
<dbReference type="Proteomes" id="UP000887159">
    <property type="component" value="Unassembled WGS sequence"/>
</dbReference>
<evidence type="ECO:0000313" key="2">
    <source>
        <dbReference type="EMBL" id="GFY18979.1"/>
    </source>
</evidence>
<comment type="caution">
    <text evidence="2">The sequence shown here is derived from an EMBL/GenBank/DDBJ whole genome shotgun (WGS) entry which is preliminary data.</text>
</comment>
<proteinExistence type="predicted"/>
<gene>
    <name evidence="2" type="ORF">TNCV_3876671</name>
</gene>
<keyword evidence="3" id="KW-1185">Reference proteome</keyword>
<evidence type="ECO:0000313" key="3">
    <source>
        <dbReference type="Proteomes" id="UP000887159"/>
    </source>
</evidence>
<evidence type="ECO:0000259" key="1">
    <source>
        <dbReference type="Pfam" id="PF20700"/>
    </source>
</evidence>
<dbReference type="EMBL" id="BMAU01021350">
    <property type="protein sequence ID" value="GFY18979.1"/>
    <property type="molecule type" value="Genomic_DNA"/>
</dbReference>
<accession>A0A8X6VMJ5</accession>